<feature type="compositionally biased region" description="Basic and acidic residues" evidence="2">
    <location>
        <begin position="13"/>
        <end position="23"/>
    </location>
</feature>
<dbReference type="AlphaFoldDB" id="A0A423PMG6"/>
<feature type="compositionally biased region" description="Basic and acidic residues" evidence="2">
    <location>
        <begin position="690"/>
        <end position="701"/>
    </location>
</feature>
<dbReference type="Proteomes" id="UP000285123">
    <property type="component" value="Unassembled WGS sequence"/>
</dbReference>
<feature type="region of interest" description="Disordered" evidence="2">
    <location>
        <begin position="1"/>
        <end position="42"/>
    </location>
</feature>
<feature type="compositionally biased region" description="Polar residues" evidence="2">
    <location>
        <begin position="328"/>
        <end position="342"/>
    </location>
</feature>
<proteinExistence type="predicted"/>
<evidence type="ECO:0000256" key="1">
    <source>
        <dbReference type="SAM" id="Coils"/>
    </source>
</evidence>
<keyword evidence="1" id="KW-0175">Coiled coil</keyword>
<dbReference type="EMBL" id="AYKF01000099">
    <property type="protein sequence ID" value="ROO26777.1"/>
    <property type="molecule type" value="Genomic_DNA"/>
</dbReference>
<dbReference type="RefSeq" id="WP_148045565.1">
    <property type="nucleotide sequence ID" value="NZ_AYKF01000099.1"/>
</dbReference>
<evidence type="ECO:0000313" key="4">
    <source>
        <dbReference type="Proteomes" id="UP000285123"/>
    </source>
</evidence>
<sequence>MPRGNRSQANARPDSDFGQRQERTQGGVVAERPGRTKTQQTADALVSVADTVSGIAQKQSAKAQKEEAKQQRLQAFKDFHADVNKDVDMEQAKERAEFGNEDYSRTYMRLSYSQQAKDVSADMAEQAERMMNDPEVGVDEVETYLDATASGAIQGVEDPEAVDVYANRLSSDAQKLKAEARDVAIKRQQQDGRAKLNAQIDDLAEQGVLGSADSMEILENAGAKLNVSQNRVHAMVANAAIRRAEESTDPSKLDFLFEENEDGVAIADNPELHDSLLRARDQIESEAEQRTSAAELTEHYSLRRKMESGALTMDDIQRVNREHPDWYSPNQLASMLSRSQDTARQAAARRREAAAATSGQVSPVSMRMKTHSEQQEVFGHMRRGIFSQHEETPEGRQQAFVDYATRVAELSGGVGGVKDDWLAAQLNAGAEAPSADGSMPDAFRAGYSRYRALKDDPRTRGLLDNLLRPDARRMYERVEAYERSGDYVPGDSESGPDLTPAYVKATRDLANPIDEKTFYSSESFENLRRTVGEVTDVSSFLGLGSDYGGDVGRVTNALDVKQDIRKMATREMRYARASLDQALETAKDRYKATHTLVRGTYIRGQFGSNATEAVNAKLAAELPAIQEGSGGDVEMDDLKIVPGREGEMVVFLNNSSPAIVDNGDGRTKPLTFDMAEAVQAYSDKVLSDANAERPTEADARAARPVPVPGGSPARRSSMVEAATEEDREAVRQSIADGLQAVRDKLTGQPPEQPPQGAPGGRY</sequence>
<feature type="region of interest" description="Disordered" evidence="2">
    <location>
        <begin position="325"/>
        <end position="371"/>
    </location>
</feature>
<protein>
    <submittedName>
        <fullName evidence="3">Uncharacterized protein</fullName>
    </submittedName>
</protein>
<feature type="coiled-coil region" evidence="1">
    <location>
        <begin position="166"/>
        <end position="206"/>
    </location>
</feature>
<accession>A0A423PMG6</accession>
<evidence type="ECO:0000256" key="2">
    <source>
        <dbReference type="SAM" id="MobiDB-lite"/>
    </source>
</evidence>
<feature type="region of interest" description="Disordered" evidence="2">
    <location>
        <begin position="687"/>
        <end position="762"/>
    </location>
</feature>
<organism evidence="3 4">
    <name type="scientific">Salinisphaera orenii YIM 95161</name>
    <dbReference type="NCBI Taxonomy" id="1051139"/>
    <lineage>
        <taxon>Bacteria</taxon>
        <taxon>Pseudomonadati</taxon>
        <taxon>Pseudomonadota</taxon>
        <taxon>Gammaproteobacteria</taxon>
        <taxon>Salinisphaerales</taxon>
        <taxon>Salinisphaeraceae</taxon>
        <taxon>Salinisphaera</taxon>
    </lineage>
</organism>
<gene>
    <name evidence="3" type="ORF">SAHL_12445</name>
</gene>
<feature type="compositionally biased region" description="Polar residues" evidence="2">
    <location>
        <begin position="1"/>
        <end position="10"/>
    </location>
</feature>
<comment type="caution">
    <text evidence="3">The sequence shown here is derived from an EMBL/GenBank/DDBJ whole genome shotgun (WGS) entry which is preliminary data.</text>
</comment>
<name>A0A423PMG6_9GAMM</name>
<reference evidence="3 4" key="1">
    <citation type="submission" date="2013-10" db="EMBL/GenBank/DDBJ databases">
        <title>Salinisphaera halophila YIM 95161 Genome Sequencing.</title>
        <authorList>
            <person name="Lai Q."/>
            <person name="Li C."/>
            <person name="Shao Z."/>
        </authorList>
    </citation>
    <scope>NUCLEOTIDE SEQUENCE [LARGE SCALE GENOMIC DNA]</scope>
    <source>
        <strain evidence="3 4">YIM 95161</strain>
    </source>
</reference>
<evidence type="ECO:0000313" key="3">
    <source>
        <dbReference type="EMBL" id="ROO26777.1"/>
    </source>
</evidence>